<evidence type="ECO:0000256" key="2">
    <source>
        <dbReference type="ARBA" id="ARBA00023002"/>
    </source>
</evidence>
<evidence type="ECO:0000256" key="1">
    <source>
        <dbReference type="ARBA" id="ARBA00022723"/>
    </source>
</evidence>
<keyword evidence="2" id="KW-0560">Oxidoreductase</keyword>
<feature type="domain" description="Non-haem dioxygenase N-terminal" evidence="4">
    <location>
        <begin position="134"/>
        <end position="211"/>
    </location>
</feature>
<keyword evidence="3" id="KW-0408">Iron</keyword>
<organism evidence="5 6">
    <name type="scientific">Cuscuta europaea</name>
    <name type="common">European dodder</name>
    <dbReference type="NCBI Taxonomy" id="41803"/>
    <lineage>
        <taxon>Eukaryota</taxon>
        <taxon>Viridiplantae</taxon>
        <taxon>Streptophyta</taxon>
        <taxon>Embryophyta</taxon>
        <taxon>Tracheophyta</taxon>
        <taxon>Spermatophyta</taxon>
        <taxon>Magnoliopsida</taxon>
        <taxon>eudicotyledons</taxon>
        <taxon>Gunneridae</taxon>
        <taxon>Pentapetalae</taxon>
        <taxon>asterids</taxon>
        <taxon>lamiids</taxon>
        <taxon>Solanales</taxon>
        <taxon>Convolvulaceae</taxon>
        <taxon>Cuscuteae</taxon>
        <taxon>Cuscuta</taxon>
        <taxon>Cuscuta subgen. Cuscuta</taxon>
    </lineage>
</organism>
<dbReference type="SUPFAM" id="SSF51197">
    <property type="entry name" value="Clavaminate synthase-like"/>
    <property type="match status" value="2"/>
</dbReference>
<dbReference type="Proteomes" id="UP001152484">
    <property type="component" value="Unassembled WGS sequence"/>
</dbReference>
<evidence type="ECO:0000259" key="4">
    <source>
        <dbReference type="Pfam" id="PF14226"/>
    </source>
</evidence>
<evidence type="ECO:0000313" key="5">
    <source>
        <dbReference type="EMBL" id="CAH9095544.1"/>
    </source>
</evidence>
<evidence type="ECO:0000313" key="6">
    <source>
        <dbReference type="Proteomes" id="UP001152484"/>
    </source>
</evidence>
<sequence length="234" mass="26733">MQWLVTKFLTLKKMQSSPLGTPFTSATTLTQSGLNHLPQSYVVPPSQRPDCTLSTTHPSNHNLPLIDLSSLKHPLLRSQVVEKVGIACKDFGFFQGENMSKQRRSKRDPTRVPSAVIFYMQIIISTRLMQVLISVINHNIPPSVINGALDAAKAFFNMSSEEKMQLMSDDVWKPVRYGTSLNHVKDRVHFWRDFIKQYCNPISEWIDLWPSNPACYREQMGNYAEAVHELQKTL</sequence>
<dbReference type="Pfam" id="PF14226">
    <property type="entry name" value="DIOX_N"/>
    <property type="match status" value="1"/>
</dbReference>
<keyword evidence="6" id="KW-1185">Reference proteome</keyword>
<proteinExistence type="predicted"/>
<keyword evidence="1" id="KW-0479">Metal-binding</keyword>
<gene>
    <name evidence="5" type="ORF">CEURO_LOCUS13149</name>
</gene>
<dbReference type="PANTHER" id="PTHR47991">
    <property type="entry name" value="OXOGLUTARATE/IRON-DEPENDENT DIOXYGENASE"/>
    <property type="match status" value="1"/>
</dbReference>
<dbReference type="InterPro" id="IPR050295">
    <property type="entry name" value="Plant_2OG-oxidoreductases"/>
</dbReference>
<dbReference type="GO" id="GO:0016706">
    <property type="term" value="F:2-oxoglutarate-dependent dioxygenase activity"/>
    <property type="evidence" value="ECO:0007669"/>
    <property type="project" value="UniProtKB-ARBA"/>
</dbReference>
<dbReference type="InterPro" id="IPR026992">
    <property type="entry name" value="DIOX_N"/>
</dbReference>
<dbReference type="Gene3D" id="2.60.120.330">
    <property type="entry name" value="B-lactam Antibiotic, Isopenicillin N Synthase, Chain"/>
    <property type="match status" value="1"/>
</dbReference>
<dbReference type="GO" id="GO:0046872">
    <property type="term" value="F:metal ion binding"/>
    <property type="evidence" value="ECO:0007669"/>
    <property type="project" value="UniProtKB-KW"/>
</dbReference>
<protein>
    <recommendedName>
        <fullName evidence="4">Non-haem dioxygenase N-terminal domain-containing protein</fullName>
    </recommendedName>
</protein>
<name>A0A9P0ZCP6_CUSEU</name>
<comment type="caution">
    <text evidence="5">The sequence shown here is derived from an EMBL/GenBank/DDBJ whole genome shotgun (WGS) entry which is preliminary data.</text>
</comment>
<dbReference type="AlphaFoldDB" id="A0A9P0ZCP6"/>
<reference evidence="5" key="1">
    <citation type="submission" date="2022-07" db="EMBL/GenBank/DDBJ databases">
        <authorList>
            <person name="Macas J."/>
            <person name="Novak P."/>
            <person name="Neumann P."/>
        </authorList>
    </citation>
    <scope>NUCLEOTIDE SEQUENCE</scope>
</reference>
<evidence type="ECO:0000256" key="3">
    <source>
        <dbReference type="ARBA" id="ARBA00023004"/>
    </source>
</evidence>
<dbReference type="InterPro" id="IPR027443">
    <property type="entry name" value="IPNS-like_sf"/>
</dbReference>
<feature type="non-terminal residue" evidence="5">
    <location>
        <position position="1"/>
    </location>
</feature>
<dbReference type="OrthoDB" id="627829at2759"/>
<dbReference type="EMBL" id="CAMAPE010000033">
    <property type="protein sequence ID" value="CAH9095544.1"/>
    <property type="molecule type" value="Genomic_DNA"/>
</dbReference>
<accession>A0A9P0ZCP6</accession>